<keyword evidence="1" id="KW-0812">Transmembrane</keyword>
<evidence type="ECO:0000259" key="4">
    <source>
        <dbReference type="Pfam" id="PF17517"/>
    </source>
</evidence>
<dbReference type="AlphaFoldDB" id="A0A8W8P2Y4"/>
<accession>A0A8W8P2Y4</accession>
<keyword evidence="2" id="KW-0732">Signal</keyword>
<feature type="domain" description="IgGFc-binding protein N-terminal" evidence="4">
    <location>
        <begin position="103"/>
        <end position="296"/>
    </location>
</feature>
<feature type="domain" description="Tyrosine-protein kinase ephrin type A/B receptor-like" evidence="3">
    <location>
        <begin position="864"/>
        <end position="920"/>
    </location>
</feature>
<dbReference type="Gene3D" id="2.10.50.10">
    <property type="entry name" value="Tumor Necrosis Factor Receptor, subunit A, domain 2"/>
    <property type="match status" value="3"/>
</dbReference>
<feature type="transmembrane region" description="Helical" evidence="1">
    <location>
        <begin position="1094"/>
        <end position="1117"/>
    </location>
</feature>
<feature type="signal peptide" evidence="2">
    <location>
        <begin position="1"/>
        <end position="25"/>
    </location>
</feature>
<dbReference type="InterPro" id="IPR035234">
    <property type="entry name" value="IgGFc-bd_N"/>
</dbReference>
<name>A0A8W8P2Y4_MAGGI</name>
<dbReference type="PANTHER" id="PTHR46967">
    <property type="entry name" value="INSULIN-LIKE GROWTH FACTOR BINDING PROTEIN,N-TERMINAL"/>
    <property type="match status" value="1"/>
</dbReference>
<dbReference type="PANTHER" id="PTHR46967:SF2">
    <property type="entry name" value="SUSHI, VON WILLEBRAND FACTOR TYPE A, EGF AND PENTRAXIN DOMAIN-CONTAINING PROTEIN 1-LIKE"/>
    <property type="match status" value="1"/>
</dbReference>
<keyword evidence="1" id="KW-0472">Membrane</keyword>
<dbReference type="Proteomes" id="UP000005408">
    <property type="component" value="Unassembled WGS sequence"/>
</dbReference>
<evidence type="ECO:0000256" key="1">
    <source>
        <dbReference type="SAM" id="Phobius"/>
    </source>
</evidence>
<keyword evidence="6" id="KW-1185">Reference proteome</keyword>
<evidence type="ECO:0000313" key="5">
    <source>
        <dbReference type="EnsemblMetazoa" id="G856.2:cds"/>
    </source>
</evidence>
<feature type="domain" description="Tyrosine-protein kinase ephrin type A/B receptor-like" evidence="3">
    <location>
        <begin position="985"/>
        <end position="1033"/>
    </location>
</feature>
<evidence type="ECO:0000259" key="3">
    <source>
        <dbReference type="Pfam" id="PF07699"/>
    </source>
</evidence>
<keyword evidence="1" id="KW-1133">Transmembrane helix</keyword>
<dbReference type="Pfam" id="PF17517">
    <property type="entry name" value="IgGFc_binding"/>
    <property type="match status" value="1"/>
</dbReference>
<protein>
    <recommendedName>
        <fullName evidence="7">Tyrosine-protein kinase ephrin type A/B receptor-like domain-containing protein</fullName>
    </recommendedName>
</protein>
<dbReference type="SUPFAM" id="SSF57184">
    <property type="entry name" value="Growth factor receptor domain"/>
    <property type="match status" value="2"/>
</dbReference>
<evidence type="ECO:0000313" key="6">
    <source>
        <dbReference type="Proteomes" id="UP000005408"/>
    </source>
</evidence>
<feature type="chain" id="PRO_5036491716" description="Tyrosine-protein kinase ephrin type A/B receptor-like domain-containing protein" evidence="2">
    <location>
        <begin position="26"/>
        <end position="1138"/>
    </location>
</feature>
<dbReference type="InterPro" id="IPR009030">
    <property type="entry name" value="Growth_fac_rcpt_cys_sf"/>
</dbReference>
<dbReference type="EnsemblMetazoa" id="G856.2">
    <property type="protein sequence ID" value="G856.2:cds"/>
    <property type="gene ID" value="G856"/>
</dbReference>
<dbReference type="SMART" id="SM01411">
    <property type="entry name" value="Ephrin_rec_like"/>
    <property type="match status" value="4"/>
</dbReference>
<dbReference type="Pfam" id="PF07699">
    <property type="entry name" value="Ephrin_rec_like"/>
    <property type="match status" value="2"/>
</dbReference>
<evidence type="ECO:0008006" key="7">
    <source>
        <dbReference type="Google" id="ProtNLM"/>
    </source>
</evidence>
<sequence>MIVIYVDRILKMLSLFFLIISICSGDPCAKDESSHSFFFMKSISRKYQSNANEFCVCKNNSCSKTNETESAYQNGTIYRTNKEKDVHVNYEDDRHTAYNDIFLGTEYVVPVLQDIRTQTIQQFLGVGNPTNTEIIVQIEYSKGNNFSGKICQNESIDMRLLSAYETIELGISCQSPGIYINSTDKIIVYSAALIQRSVMIEQLLPVELWGSSYMVFPLRNTLHGSMSLIIVLTAYDNTTVHILGFDNVIIPNKYDSIQRHISGSYPITIRSSKPVSVILYITEENESASINILPMKYKLDKSYIRLMNNSWYAFASVNAEESNGNEKEMEMLTFSKFNYSTRTNISEEKLPHFLYGCFVVKTSEKDKIRGGTNCGLMDRNLTEPEWPIMEPGDGKDNNQNEMIDEDDCFSLFTNLNGNGNKDCKIGFSDTLGSMFVLPLDGGTVKCSAEIFSGTLPTEVKIYSKQMNAGTVVWNSTTIQINNNDFIIDRNITDSTLSTELERLVIANIESNNVSLICSCYNLNKTCSNSFIVPPVNILQTQYVLIMPVKSENENENHIKCDVGTIFDNTSFALPKLNISHENIPRLTTTTVNWTMQNSPVFIVASHVISVVCVQGFDDNYLVNYILPSSGTDYKICKNDNQTKEIVMVSLDYSTSLNISEIDPDNYTEHVLLETGGSRRYKMKNSSSFLSIKANKPILVLAWIETPSSPSNHNIIYVPAANLVLNSNMTSSNHSEDECLSLNDYTQPQPFRLYKRELPTVTEQIPGDGIDNDGDGLVDEEYCGFLWQDYNISDIDLDGSINEDCKGCNEGEELSPLFVCKDCDYGKFREKASKIDFCQFCPQNQTTFYTRSNSSEDCIPICGEGTKLNSAKENCEPCSIGFYKNVSANDTSLNITDRFECKKCPRNLTTYSTESIEISDCIEHCETGHYLSNNTCLPCEIGTYKNTSSRDVTLDEMLRWNCSTCKRTYTTISKESETCIRKCNKGYQFNFSIHQCEPCPVGFYKNITGIHINCTQCPENYTTRAPGKTSHIDCKIADCMCACNMVHVQKNYTSSELSKIIEKMKKELMVNKDQLSSTLRKKISVKDNRPSSQSIGSFGVVIIVFVFSLLLAADVMILKKHISLLVRTLVEFAKRFCRK</sequence>
<evidence type="ECO:0000256" key="2">
    <source>
        <dbReference type="SAM" id="SignalP"/>
    </source>
</evidence>
<reference evidence="5" key="1">
    <citation type="submission" date="2022-08" db="UniProtKB">
        <authorList>
            <consortium name="EnsemblMetazoa"/>
        </authorList>
    </citation>
    <scope>IDENTIFICATION</scope>
    <source>
        <strain evidence="5">05x7-T-G4-1.051#20</strain>
    </source>
</reference>
<dbReference type="InterPro" id="IPR011641">
    <property type="entry name" value="Tyr-kin_ephrin_A/B_rcpt-like"/>
</dbReference>
<organism evidence="5 6">
    <name type="scientific">Magallana gigas</name>
    <name type="common">Pacific oyster</name>
    <name type="synonym">Crassostrea gigas</name>
    <dbReference type="NCBI Taxonomy" id="29159"/>
    <lineage>
        <taxon>Eukaryota</taxon>
        <taxon>Metazoa</taxon>
        <taxon>Spiralia</taxon>
        <taxon>Lophotrochozoa</taxon>
        <taxon>Mollusca</taxon>
        <taxon>Bivalvia</taxon>
        <taxon>Autobranchia</taxon>
        <taxon>Pteriomorphia</taxon>
        <taxon>Ostreida</taxon>
        <taxon>Ostreoidea</taxon>
        <taxon>Ostreidae</taxon>
        <taxon>Magallana</taxon>
    </lineage>
</organism>
<proteinExistence type="predicted"/>